<organism evidence="2 3">
    <name type="scientific">Oryzomonas sagensis</name>
    <dbReference type="NCBI Taxonomy" id="2603857"/>
    <lineage>
        <taxon>Bacteria</taxon>
        <taxon>Pseudomonadati</taxon>
        <taxon>Thermodesulfobacteriota</taxon>
        <taxon>Desulfuromonadia</taxon>
        <taxon>Geobacterales</taxon>
        <taxon>Geobacteraceae</taxon>
        <taxon>Oryzomonas</taxon>
    </lineage>
</organism>
<feature type="transmembrane region" description="Helical" evidence="1">
    <location>
        <begin position="12"/>
        <end position="31"/>
    </location>
</feature>
<dbReference type="RefSeq" id="WP_151157636.1">
    <property type="nucleotide sequence ID" value="NZ_VZRA01000004.1"/>
</dbReference>
<keyword evidence="1" id="KW-0812">Transmembrane</keyword>
<keyword evidence="1" id="KW-0472">Membrane</keyword>
<dbReference type="Proteomes" id="UP000798046">
    <property type="component" value="Unassembled WGS sequence"/>
</dbReference>
<protein>
    <submittedName>
        <fullName evidence="2">Uncharacterized protein</fullName>
    </submittedName>
</protein>
<accession>A0ABQ6TLC0</accession>
<sequence length="156" mass="17523">MSLSKKTKRDLGITVAILAIAAVGILSPLIGRKLMHSTPPEVLAKIELYRGKAFFSLNCRVYNTLYALKHPHSLIQVGYLDLPDGTKAKHLWVVEDGQVVDRVDPANWSRQAFAKCTIQNNFISCTPAAPQNDIEKKDYEWISRYLNSFISSYRAA</sequence>
<name>A0ABQ6TLC0_9BACT</name>
<keyword evidence="3" id="KW-1185">Reference proteome</keyword>
<proteinExistence type="predicted"/>
<comment type="caution">
    <text evidence="2">The sequence shown here is derived from an EMBL/GenBank/DDBJ whole genome shotgun (WGS) entry which is preliminary data.</text>
</comment>
<gene>
    <name evidence="2" type="ORF">F6V30_14305</name>
</gene>
<evidence type="ECO:0000313" key="2">
    <source>
        <dbReference type="EMBL" id="KAB0669005.1"/>
    </source>
</evidence>
<dbReference type="EMBL" id="VZRA01000004">
    <property type="protein sequence ID" value="KAB0669005.1"/>
    <property type="molecule type" value="Genomic_DNA"/>
</dbReference>
<evidence type="ECO:0000256" key="1">
    <source>
        <dbReference type="SAM" id="Phobius"/>
    </source>
</evidence>
<evidence type="ECO:0000313" key="3">
    <source>
        <dbReference type="Proteomes" id="UP000798046"/>
    </source>
</evidence>
<reference evidence="2 3" key="1">
    <citation type="journal article" date="2020" name="Microorganisms">
        <title>Description of Three Novel Members in the Family Geobacteraceae, Oryzomonas japonicum gen. nov., sp. nov., Oryzomonas sagensis sp. nov., and Oryzomonas ruber sp. nov.</title>
        <authorList>
            <person name="Xu Z."/>
            <person name="Masuda Y."/>
            <person name="Hayakawa C."/>
            <person name="Ushijima N."/>
            <person name="Kawano K."/>
            <person name="Shiratori Y."/>
            <person name="Senoo K."/>
            <person name="Itoh H."/>
        </authorList>
    </citation>
    <scope>NUCLEOTIDE SEQUENCE [LARGE SCALE GENOMIC DNA]</scope>
    <source>
        <strain evidence="2 3">Red100</strain>
    </source>
</reference>
<keyword evidence="1" id="KW-1133">Transmembrane helix</keyword>